<proteinExistence type="predicted"/>
<accession>A0A0P7V1Y5</accession>
<organism evidence="2 3">
    <name type="scientific">Scleropages formosus</name>
    <name type="common">Asian bonytongue</name>
    <name type="synonym">Osteoglossum formosum</name>
    <dbReference type="NCBI Taxonomy" id="113540"/>
    <lineage>
        <taxon>Eukaryota</taxon>
        <taxon>Metazoa</taxon>
        <taxon>Chordata</taxon>
        <taxon>Craniata</taxon>
        <taxon>Vertebrata</taxon>
        <taxon>Euteleostomi</taxon>
        <taxon>Actinopterygii</taxon>
        <taxon>Neopterygii</taxon>
        <taxon>Teleostei</taxon>
        <taxon>Osteoglossocephala</taxon>
        <taxon>Osteoglossomorpha</taxon>
        <taxon>Osteoglossiformes</taxon>
        <taxon>Osteoglossidae</taxon>
        <taxon>Scleropages</taxon>
    </lineage>
</organism>
<evidence type="ECO:0000313" key="3">
    <source>
        <dbReference type="Proteomes" id="UP000034805"/>
    </source>
</evidence>
<feature type="region of interest" description="Disordered" evidence="1">
    <location>
        <begin position="91"/>
        <end position="133"/>
    </location>
</feature>
<sequence length="133" mass="14426">MRSQEYPITKETAKKLAQRPQWNAGIRPGPARQAVPRMSAKGLKASQRSQRSSPCFDMVVDSVGSHCKEQEEHDLIPYHFHTFLCIHGQRPQGLSSRISDSSSLSSSSSSVAAADAEGPWATADAGGDMEETP</sequence>
<protein>
    <submittedName>
        <fullName evidence="2">Uncharacterized protein</fullName>
    </submittedName>
</protein>
<dbReference type="EMBL" id="JARO02004543">
    <property type="protein sequence ID" value="KPP68348.1"/>
    <property type="molecule type" value="Genomic_DNA"/>
</dbReference>
<feature type="compositionally biased region" description="Low complexity" evidence="1">
    <location>
        <begin position="95"/>
        <end position="110"/>
    </location>
</feature>
<evidence type="ECO:0000313" key="2">
    <source>
        <dbReference type="EMBL" id="KPP68348.1"/>
    </source>
</evidence>
<dbReference type="Proteomes" id="UP000034805">
    <property type="component" value="Unassembled WGS sequence"/>
</dbReference>
<gene>
    <name evidence="2" type="ORF">Z043_112985</name>
</gene>
<feature type="region of interest" description="Disordered" evidence="1">
    <location>
        <begin position="1"/>
        <end position="51"/>
    </location>
</feature>
<dbReference type="AlphaFoldDB" id="A0A0P7V1Y5"/>
<name>A0A0P7V1Y5_SCLFO</name>
<comment type="caution">
    <text evidence="2">The sequence shown here is derived from an EMBL/GenBank/DDBJ whole genome shotgun (WGS) entry which is preliminary data.</text>
</comment>
<reference evidence="2 3" key="1">
    <citation type="submission" date="2015-08" db="EMBL/GenBank/DDBJ databases">
        <title>The genome of the Asian arowana (Scleropages formosus).</title>
        <authorList>
            <person name="Tan M.H."/>
            <person name="Gan H.M."/>
            <person name="Croft L.J."/>
            <person name="Austin C.M."/>
        </authorList>
    </citation>
    <scope>NUCLEOTIDE SEQUENCE [LARGE SCALE GENOMIC DNA]</scope>
    <source>
        <strain evidence="2">Aro1</strain>
    </source>
</reference>
<evidence type="ECO:0000256" key="1">
    <source>
        <dbReference type="SAM" id="MobiDB-lite"/>
    </source>
</evidence>